<keyword evidence="5" id="KW-0472">Membrane</keyword>
<keyword evidence="2" id="KW-1003">Cell membrane</keyword>
<keyword evidence="4" id="KW-1133">Transmembrane helix</keyword>
<protein>
    <submittedName>
        <fullName evidence="6">Energy-coupling factor transporter transmembrane protein EcfT</fullName>
    </submittedName>
</protein>
<dbReference type="PANTHER" id="PTHR34857:SF2">
    <property type="entry name" value="SLL0384 PROTEIN"/>
    <property type="match status" value="1"/>
</dbReference>
<reference evidence="6 7" key="1">
    <citation type="submission" date="2019-04" db="EMBL/GenBank/DDBJ databases">
        <title>Vagococcus sp. nov., isolated from faeces of yaks (Bos grunniens).</title>
        <authorList>
            <person name="Ge Y."/>
        </authorList>
    </citation>
    <scope>NUCLEOTIDE SEQUENCE [LARGE SCALE GENOMIC DNA]</scope>
    <source>
        <strain evidence="6 7">MN-17</strain>
    </source>
</reference>
<dbReference type="Pfam" id="PF02361">
    <property type="entry name" value="CbiQ"/>
    <property type="match status" value="1"/>
</dbReference>
<dbReference type="KEGG" id="vao:FA707_02040"/>
<dbReference type="PANTHER" id="PTHR34857">
    <property type="entry name" value="SLL0384 PROTEIN"/>
    <property type="match status" value="1"/>
</dbReference>
<keyword evidence="3 6" id="KW-0812">Transmembrane</keyword>
<evidence type="ECO:0000313" key="7">
    <source>
        <dbReference type="Proteomes" id="UP000298615"/>
    </source>
</evidence>
<evidence type="ECO:0000256" key="3">
    <source>
        <dbReference type="ARBA" id="ARBA00022692"/>
    </source>
</evidence>
<dbReference type="RefSeq" id="WP_136952660.1">
    <property type="nucleotide sequence ID" value="NZ_CP039712.1"/>
</dbReference>
<evidence type="ECO:0000256" key="1">
    <source>
        <dbReference type="ARBA" id="ARBA00004141"/>
    </source>
</evidence>
<evidence type="ECO:0000256" key="4">
    <source>
        <dbReference type="ARBA" id="ARBA00022989"/>
    </source>
</evidence>
<dbReference type="GO" id="GO:0005886">
    <property type="term" value="C:plasma membrane"/>
    <property type="evidence" value="ECO:0007669"/>
    <property type="project" value="UniProtKB-ARBA"/>
</dbReference>
<comment type="subcellular location">
    <subcellularLocation>
        <location evidence="1">Membrane</location>
        <topology evidence="1">Multi-pass membrane protein</topology>
    </subcellularLocation>
</comment>
<keyword evidence="7" id="KW-1185">Reference proteome</keyword>
<dbReference type="Proteomes" id="UP000298615">
    <property type="component" value="Chromosome"/>
</dbReference>
<sequence>MRTLSVKFDPRSKLVTVLFASLLLMFRFDLTIELAFMTLLFLLFCLEGSWKRGLFYYLSCLFILWFSDWLLNYINQPFITFISFGFIVLRRFFPTIMAAGFAANKTKTSQWIATLKKWHFPFSIIVPLAVLFRFFPTFMQDFKHLHNAMKFRGIVHSYWDLIRHPFRTIEHLVVPLLMSTENISLDLSAASLTRGLGNPAPQSSIYPIKFAWYDYLLCLVIILLGIGGFTL</sequence>
<dbReference type="EMBL" id="CP039712">
    <property type="protein sequence ID" value="QCI85817.1"/>
    <property type="molecule type" value="Genomic_DNA"/>
</dbReference>
<dbReference type="InterPro" id="IPR051611">
    <property type="entry name" value="ECF_transporter_component"/>
</dbReference>
<evidence type="ECO:0000313" key="6">
    <source>
        <dbReference type="EMBL" id="QCI85817.1"/>
    </source>
</evidence>
<proteinExistence type="predicted"/>
<organism evidence="6 7">
    <name type="scientific">Vagococcus zengguangii</name>
    <dbReference type="NCBI Taxonomy" id="2571750"/>
    <lineage>
        <taxon>Bacteria</taxon>
        <taxon>Bacillati</taxon>
        <taxon>Bacillota</taxon>
        <taxon>Bacilli</taxon>
        <taxon>Lactobacillales</taxon>
        <taxon>Enterococcaceae</taxon>
        <taxon>Vagococcus</taxon>
    </lineage>
</organism>
<accession>A0A4D7CTU0</accession>
<gene>
    <name evidence="6" type="ORF">FA707_02040</name>
</gene>
<name>A0A4D7CTU0_9ENTE</name>
<dbReference type="OrthoDB" id="3730291at2"/>
<dbReference type="InterPro" id="IPR003339">
    <property type="entry name" value="ABC/ECF_trnsptr_transmembrane"/>
</dbReference>
<evidence type="ECO:0000256" key="5">
    <source>
        <dbReference type="ARBA" id="ARBA00023136"/>
    </source>
</evidence>
<dbReference type="AlphaFoldDB" id="A0A4D7CTU0"/>
<evidence type="ECO:0000256" key="2">
    <source>
        <dbReference type="ARBA" id="ARBA00022475"/>
    </source>
</evidence>
<dbReference type="CDD" id="cd16914">
    <property type="entry name" value="EcfT"/>
    <property type="match status" value="1"/>
</dbReference>